<dbReference type="Gramene" id="Psat06G0038100-T1">
    <property type="protein sequence ID" value="KAI5393233.1"/>
    <property type="gene ID" value="KIW84_060381"/>
</dbReference>
<evidence type="ECO:0000256" key="4">
    <source>
        <dbReference type="PROSITE-ProRule" id="PRU00175"/>
    </source>
</evidence>
<dbReference type="PANTHER" id="PTHR46858:SF6">
    <property type="entry name" value="LIGASE, PUTATIVE-RELATED"/>
    <property type="match status" value="1"/>
</dbReference>
<accession>A0A9D5A3T7</accession>
<keyword evidence="5" id="KW-0812">Transmembrane</keyword>
<feature type="domain" description="RING-type" evidence="6">
    <location>
        <begin position="375"/>
        <end position="415"/>
    </location>
</feature>
<gene>
    <name evidence="7" type="ORF">KIW84_060381</name>
</gene>
<feature type="transmembrane region" description="Helical" evidence="5">
    <location>
        <begin position="288"/>
        <end position="306"/>
    </location>
</feature>
<proteinExistence type="predicted"/>
<keyword evidence="3" id="KW-0862">Zinc</keyword>
<dbReference type="OrthoDB" id="3045089at2759"/>
<dbReference type="InterPro" id="IPR001841">
    <property type="entry name" value="Znf_RING"/>
</dbReference>
<keyword evidence="2 4" id="KW-0863">Zinc-finger</keyword>
<dbReference type="GO" id="GO:0061630">
    <property type="term" value="F:ubiquitin protein ligase activity"/>
    <property type="evidence" value="ECO:0007669"/>
    <property type="project" value="TreeGrafter"/>
</dbReference>
<dbReference type="GO" id="GO:0016567">
    <property type="term" value="P:protein ubiquitination"/>
    <property type="evidence" value="ECO:0007669"/>
    <property type="project" value="TreeGrafter"/>
</dbReference>
<dbReference type="EMBL" id="JAMSHJ010000006">
    <property type="protein sequence ID" value="KAI5393233.1"/>
    <property type="molecule type" value="Genomic_DNA"/>
</dbReference>
<dbReference type="AlphaFoldDB" id="A0A9D5A3T7"/>
<dbReference type="InterPro" id="IPR032008">
    <property type="entry name" value="APD1-4_N"/>
</dbReference>
<dbReference type="Pfam" id="PF13920">
    <property type="entry name" value="zf-C3HC4_3"/>
    <property type="match status" value="1"/>
</dbReference>
<evidence type="ECO:0000256" key="3">
    <source>
        <dbReference type="ARBA" id="ARBA00022833"/>
    </source>
</evidence>
<dbReference type="PROSITE" id="PS50089">
    <property type="entry name" value="ZF_RING_2"/>
    <property type="match status" value="1"/>
</dbReference>
<dbReference type="Gramene" id="Psat6g014360.1">
    <property type="protein sequence ID" value="Psat6g014360.1.cds"/>
    <property type="gene ID" value="Psat6g014360"/>
</dbReference>
<dbReference type="Proteomes" id="UP001058974">
    <property type="component" value="Chromosome 6"/>
</dbReference>
<keyword evidence="5" id="KW-1133">Transmembrane helix</keyword>
<evidence type="ECO:0000256" key="1">
    <source>
        <dbReference type="ARBA" id="ARBA00022723"/>
    </source>
</evidence>
<sequence length="427" mass="48697">MPRMSMNRSLWLPISNPTTYQSLMDPIPIPTQSHSLVWQETWPFILATLSIYFCVSASLLYGLYGDSRLILGPSSSRLVKTSSVFVEQIQVTNEYTSKNEVHLYAFDEKPELSSEINWTTSKFLAVQSYSRKGISLWLNKGSTIFLRWEADAGSLNQLEGMVIKGEMKYEKLKPKQTTFPKAMPIVVRNTNNGKEAEYIVEEDDRYHIGVLNMNPRDIILTMNVNVSAKIYDTTKSTNMCSTRNGSCKLGTFFPITYYVIRISPKNGNNNYDNDDDAWYVEVTFLARVFSYIILLGLFMVVIFLILKCLGPGNDGDNYNVVAQQRVTETEPLVRAQTNIVTYGTNKFHEKKDLDSESESDASSSSSEELYNEKLCIICYDEQRNCFFVPCGHCATCYDCAQRIVDGQSKVCPVCRRLLHRVRRLFNS</sequence>
<evidence type="ECO:0000256" key="5">
    <source>
        <dbReference type="SAM" id="Phobius"/>
    </source>
</evidence>
<feature type="transmembrane region" description="Helical" evidence="5">
    <location>
        <begin position="42"/>
        <end position="64"/>
    </location>
</feature>
<dbReference type="PANTHER" id="PTHR46858">
    <property type="entry name" value="OS05G0521000 PROTEIN"/>
    <property type="match status" value="1"/>
</dbReference>
<dbReference type="GO" id="GO:0008270">
    <property type="term" value="F:zinc ion binding"/>
    <property type="evidence" value="ECO:0007669"/>
    <property type="project" value="UniProtKB-KW"/>
</dbReference>
<protein>
    <recommendedName>
        <fullName evidence="6">RING-type domain-containing protein</fullName>
    </recommendedName>
</protein>
<dbReference type="Pfam" id="PF16040">
    <property type="entry name" value="APD1-4_N"/>
    <property type="match status" value="1"/>
</dbReference>
<keyword evidence="5" id="KW-0472">Membrane</keyword>
<evidence type="ECO:0000256" key="2">
    <source>
        <dbReference type="ARBA" id="ARBA00022771"/>
    </source>
</evidence>
<name>A0A9D5A3T7_PEA</name>
<dbReference type="InterPro" id="IPR032010">
    <property type="entry name" value="APD1-4_M"/>
</dbReference>
<keyword evidence="8" id="KW-1185">Reference proteome</keyword>
<dbReference type="SMART" id="SM00184">
    <property type="entry name" value="RING"/>
    <property type="match status" value="1"/>
</dbReference>
<dbReference type="InterPro" id="IPR013083">
    <property type="entry name" value="Znf_RING/FYVE/PHD"/>
</dbReference>
<reference evidence="7 8" key="1">
    <citation type="journal article" date="2022" name="Nat. Genet.">
        <title>Improved pea reference genome and pan-genome highlight genomic features and evolutionary characteristics.</title>
        <authorList>
            <person name="Yang T."/>
            <person name="Liu R."/>
            <person name="Luo Y."/>
            <person name="Hu S."/>
            <person name="Wang D."/>
            <person name="Wang C."/>
            <person name="Pandey M.K."/>
            <person name="Ge S."/>
            <person name="Xu Q."/>
            <person name="Li N."/>
            <person name="Li G."/>
            <person name="Huang Y."/>
            <person name="Saxena R.K."/>
            <person name="Ji Y."/>
            <person name="Li M."/>
            <person name="Yan X."/>
            <person name="He Y."/>
            <person name="Liu Y."/>
            <person name="Wang X."/>
            <person name="Xiang C."/>
            <person name="Varshney R.K."/>
            <person name="Ding H."/>
            <person name="Gao S."/>
            <person name="Zong X."/>
        </authorList>
    </citation>
    <scope>NUCLEOTIDE SEQUENCE [LARGE SCALE GENOMIC DNA]</scope>
    <source>
        <strain evidence="7 8">cv. Zhongwan 6</strain>
    </source>
</reference>
<organism evidence="7 8">
    <name type="scientific">Pisum sativum</name>
    <name type="common">Garden pea</name>
    <name type="synonym">Lathyrus oleraceus</name>
    <dbReference type="NCBI Taxonomy" id="3888"/>
    <lineage>
        <taxon>Eukaryota</taxon>
        <taxon>Viridiplantae</taxon>
        <taxon>Streptophyta</taxon>
        <taxon>Embryophyta</taxon>
        <taxon>Tracheophyta</taxon>
        <taxon>Spermatophyta</taxon>
        <taxon>Magnoliopsida</taxon>
        <taxon>eudicotyledons</taxon>
        <taxon>Gunneridae</taxon>
        <taxon>Pentapetalae</taxon>
        <taxon>rosids</taxon>
        <taxon>fabids</taxon>
        <taxon>Fabales</taxon>
        <taxon>Fabaceae</taxon>
        <taxon>Papilionoideae</taxon>
        <taxon>50 kb inversion clade</taxon>
        <taxon>NPAAA clade</taxon>
        <taxon>Hologalegina</taxon>
        <taxon>IRL clade</taxon>
        <taxon>Fabeae</taxon>
        <taxon>Lathyrus</taxon>
    </lineage>
</organism>
<dbReference type="Pfam" id="PF16041">
    <property type="entry name" value="APD1-4_M"/>
    <property type="match status" value="1"/>
</dbReference>
<evidence type="ECO:0000259" key="6">
    <source>
        <dbReference type="PROSITE" id="PS50089"/>
    </source>
</evidence>
<comment type="caution">
    <text evidence="7">The sequence shown here is derived from an EMBL/GenBank/DDBJ whole genome shotgun (WGS) entry which is preliminary data.</text>
</comment>
<evidence type="ECO:0000313" key="8">
    <source>
        <dbReference type="Proteomes" id="UP001058974"/>
    </source>
</evidence>
<evidence type="ECO:0000313" key="7">
    <source>
        <dbReference type="EMBL" id="KAI5393233.1"/>
    </source>
</evidence>
<dbReference type="Gene3D" id="3.30.40.10">
    <property type="entry name" value="Zinc/RING finger domain, C3HC4 (zinc finger)"/>
    <property type="match status" value="1"/>
</dbReference>
<keyword evidence="1" id="KW-0479">Metal-binding</keyword>
<dbReference type="SUPFAM" id="SSF57850">
    <property type="entry name" value="RING/U-box"/>
    <property type="match status" value="1"/>
</dbReference>